<dbReference type="RefSeq" id="WP_408127752.1">
    <property type="nucleotide sequence ID" value="NZ_JAQQDH010000001.1"/>
</dbReference>
<dbReference type="Proteomes" id="UP001629288">
    <property type="component" value="Unassembled WGS sequence"/>
</dbReference>
<reference evidence="1 2" key="1">
    <citation type="journal article" date="2024" name="Chem. Sci.">
        <title>Discovery of megapolipeptins by genome mining of a Burkholderiales bacteria collection.</title>
        <authorList>
            <person name="Paulo B.S."/>
            <person name="Recchia M.J.J."/>
            <person name="Lee S."/>
            <person name="Fergusson C.H."/>
            <person name="Romanowski S.B."/>
            <person name="Hernandez A."/>
            <person name="Krull N."/>
            <person name="Liu D.Y."/>
            <person name="Cavanagh H."/>
            <person name="Bos A."/>
            <person name="Gray C.A."/>
            <person name="Murphy B.T."/>
            <person name="Linington R.G."/>
            <person name="Eustaquio A.S."/>
        </authorList>
    </citation>
    <scope>NUCLEOTIDE SEQUENCE [LARGE SCALE GENOMIC DNA]</scope>
    <source>
        <strain evidence="1 2">RL17-379-BIB-C</strain>
    </source>
</reference>
<protein>
    <submittedName>
        <fullName evidence="1">Uncharacterized protein</fullName>
    </submittedName>
</protein>
<gene>
    <name evidence="1" type="ORF">PQR00_00635</name>
</gene>
<keyword evidence="2" id="KW-1185">Reference proteome</keyword>
<comment type="caution">
    <text evidence="1">The sequence shown here is derived from an EMBL/GenBank/DDBJ whole genome shotgun (WGS) entry which is preliminary data.</text>
</comment>
<name>A0ABW9BTQ6_9BURK</name>
<evidence type="ECO:0000313" key="2">
    <source>
        <dbReference type="Proteomes" id="UP001629288"/>
    </source>
</evidence>
<organism evidence="1 2">
    <name type="scientific">Paraburkholderia strydomiana</name>
    <dbReference type="NCBI Taxonomy" id="1245417"/>
    <lineage>
        <taxon>Bacteria</taxon>
        <taxon>Pseudomonadati</taxon>
        <taxon>Pseudomonadota</taxon>
        <taxon>Betaproteobacteria</taxon>
        <taxon>Burkholderiales</taxon>
        <taxon>Burkholderiaceae</taxon>
        <taxon>Paraburkholderia</taxon>
    </lineage>
</organism>
<evidence type="ECO:0000313" key="1">
    <source>
        <dbReference type="EMBL" id="MFM0442076.1"/>
    </source>
</evidence>
<proteinExistence type="predicted"/>
<sequence>MLKLAVSGRHAELLALRGFLLLRATVDATDDHAKARTNPKTDKDC</sequence>
<dbReference type="EMBL" id="JAQQDH010000001">
    <property type="protein sequence ID" value="MFM0442076.1"/>
    <property type="molecule type" value="Genomic_DNA"/>
</dbReference>
<accession>A0ABW9BTQ6</accession>